<dbReference type="Gene3D" id="2.170.270.10">
    <property type="entry name" value="SET domain"/>
    <property type="match status" value="1"/>
</dbReference>
<dbReference type="InterPro" id="IPR001214">
    <property type="entry name" value="SET_dom"/>
</dbReference>
<accession>A0A7S3JT52</accession>
<dbReference type="PROSITE" id="PS50280">
    <property type="entry name" value="SET"/>
    <property type="match status" value="1"/>
</dbReference>
<organism evidence="7">
    <name type="scientific">Aureoumbra lagunensis</name>
    <dbReference type="NCBI Taxonomy" id="44058"/>
    <lineage>
        <taxon>Eukaryota</taxon>
        <taxon>Sar</taxon>
        <taxon>Stramenopiles</taxon>
        <taxon>Ochrophyta</taxon>
        <taxon>Pelagophyceae</taxon>
        <taxon>Pelagomonadales</taxon>
        <taxon>Aureoumbra</taxon>
    </lineage>
</organism>
<dbReference type="InterPro" id="IPR046341">
    <property type="entry name" value="SET_dom_sf"/>
</dbReference>
<sequence length="1168" mass="129013">MSTKANKAVESQIEREMGVLMKALSSSGPIESTTKKRRRIQEEIIDESCLITRMITKAKDGVYTRTDMKSLEEIAKKAACLEVERRVHSRGVSEFKMAIPDEIKIKIGTELTSLDWDCVLADSASLNNEEIMYRLEAAAETSRLEAGMNGMRQAYLNALEKNKEAYFFGPTPTSIILSSKSGRTYENLNDYFKVSDDVNIHIDPSQTRPGVIAAAYDVDDAEICDQWRSQFQVFAKDVSDDTRTHAAFVLDRLKDQVYARACADTSGTSPEPLIPGIDLAEVSAVGVDCYTRQAVYIALDFVRQVFADPSMEAIGGKAEFTRSILLPKMITLPPNESRTIPASLTTAAVQVFIDPNASLEIKKGAAAIITAIKFLGSDKAFKVRPKGTAVFALRPIPAHTFICDYLGETYAPARWLEKLACAKMLGQNHKEEFHNIAMEAPKTDPGGYALYFVDAGGHRANFASSLSHSCQGNVSSSLFVKDDGRLAVALHANRQIQTGEELAYDYSACTTNEAEWRSAICLCAAPTCRGSFVELVNLQELRSCFDRAYSQLDGLRALLDGCVYNHKSLPQIAQIKLDRHGFKSHFFGFHKDGGPVWLRRFVVTLIDALEFERGQLPFVLVARATEATRDRAADRARLVLEQRVQSLACAVSVANRLNINNQAPLQIILGNAAIAMTAGGILHRLATAAAAHPDTIWASLITEKCKANDFVDLRAKLLDIRDALLRLEAEKDIDNKPTRRSKKKINTTSLRACADAILLAVHTKTVVAVERREEIISEPIVTLSGETAQRKYGPFAQVEAALRWHDVDDLGDPSLGSGKLLARDLAGAALLPDPAAILLAEYHNNSISNNSKSKKKSDTQRYSSDTLAALVTDPERRTRSWLGDDCLRETFLFADADFGDSHYVDFLGSPILDAVLGDNSSLDAVVAALCPKSFPKKKQESPPKSPNGIHALADALPDRAPSHWVACDQCGKWRAVPWHHASEYDEADASFICTDQKQWGVEDANCDEPEAFFGNDDIVVASNEVLDEECTSKGSRIDALCIKTNVWFDSRIVDTRPLSDAESKQNDTNNQLSPCRVQNAFGLAPLSPPPVATEPNRQIQPKKVRIHFNNWAARYDEWFILPRDLNRLAPHRTFSTVNEEAQNRARGFKKSKKSRKRSRSTFSAATTS</sequence>
<feature type="domain" description="CW-type" evidence="6">
    <location>
        <begin position="958"/>
        <end position="1014"/>
    </location>
</feature>
<gene>
    <name evidence="7" type="ORF">ALAG00032_LOCUS4874</name>
</gene>
<dbReference type="Pfam" id="PF00856">
    <property type="entry name" value="SET"/>
    <property type="match status" value="1"/>
</dbReference>
<evidence type="ECO:0000259" key="5">
    <source>
        <dbReference type="PROSITE" id="PS50280"/>
    </source>
</evidence>
<dbReference type="InterPro" id="IPR045606">
    <property type="entry name" value="ATXR3_C"/>
</dbReference>
<feature type="region of interest" description="Disordered" evidence="4">
    <location>
        <begin position="1138"/>
        <end position="1168"/>
    </location>
</feature>
<evidence type="ECO:0000256" key="4">
    <source>
        <dbReference type="SAM" id="MobiDB-lite"/>
    </source>
</evidence>
<dbReference type="SMART" id="SM00317">
    <property type="entry name" value="SET"/>
    <property type="match status" value="1"/>
</dbReference>
<dbReference type="AlphaFoldDB" id="A0A7S3JT52"/>
<evidence type="ECO:0000313" key="7">
    <source>
        <dbReference type="EMBL" id="CAE0364133.1"/>
    </source>
</evidence>
<dbReference type="Gene3D" id="3.30.40.100">
    <property type="match status" value="1"/>
</dbReference>
<feature type="compositionally biased region" description="Basic residues" evidence="4">
    <location>
        <begin position="1146"/>
        <end position="1159"/>
    </location>
</feature>
<keyword evidence="1" id="KW-0479">Metal-binding</keyword>
<proteinExistence type="predicted"/>
<dbReference type="EMBL" id="HBIJ01006935">
    <property type="protein sequence ID" value="CAE0364133.1"/>
    <property type="molecule type" value="Transcribed_RNA"/>
</dbReference>
<reference evidence="7" key="1">
    <citation type="submission" date="2021-01" db="EMBL/GenBank/DDBJ databases">
        <authorList>
            <person name="Corre E."/>
            <person name="Pelletier E."/>
            <person name="Niang G."/>
            <person name="Scheremetjew M."/>
            <person name="Finn R."/>
            <person name="Kale V."/>
            <person name="Holt S."/>
            <person name="Cochrane G."/>
            <person name="Meng A."/>
            <person name="Brown T."/>
            <person name="Cohen L."/>
        </authorList>
    </citation>
    <scope>NUCLEOTIDE SEQUENCE</scope>
    <source>
        <strain evidence="7">CCMP1510</strain>
    </source>
</reference>
<dbReference type="Pfam" id="PF19633">
    <property type="entry name" value="SDG2_C"/>
    <property type="match status" value="1"/>
</dbReference>
<evidence type="ECO:0000256" key="3">
    <source>
        <dbReference type="ARBA" id="ARBA00022833"/>
    </source>
</evidence>
<protein>
    <recommendedName>
        <fullName evidence="8">SET domain-containing protein</fullName>
    </recommendedName>
</protein>
<evidence type="ECO:0008006" key="8">
    <source>
        <dbReference type="Google" id="ProtNLM"/>
    </source>
</evidence>
<dbReference type="SUPFAM" id="SSF82199">
    <property type="entry name" value="SET domain"/>
    <property type="match status" value="1"/>
</dbReference>
<dbReference type="PANTHER" id="PTHR46655">
    <property type="entry name" value="HISTONE-LYSINE N-METHYLTRANSFERASE ATXR3"/>
    <property type="match status" value="1"/>
</dbReference>
<dbReference type="Pfam" id="PF07496">
    <property type="entry name" value="zf-CW"/>
    <property type="match status" value="1"/>
</dbReference>
<feature type="domain" description="SET" evidence="5">
    <location>
        <begin position="357"/>
        <end position="507"/>
    </location>
</feature>
<name>A0A7S3JT52_9STRA</name>
<dbReference type="InterPro" id="IPR011124">
    <property type="entry name" value="Znf_CW"/>
</dbReference>
<evidence type="ECO:0000259" key="6">
    <source>
        <dbReference type="PROSITE" id="PS51050"/>
    </source>
</evidence>
<keyword evidence="3" id="KW-0862">Zinc</keyword>
<dbReference type="PROSITE" id="PS51050">
    <property type="entry name" value="ZF_CW"/>
    <property type="match status" value="1"/>
</dbReference>
<dbReference type="PANTHER" id="PTHR46655:SF1">
    <property type="entry name" value="HISTONE-LYSINE N-METHYLTRANSFERASE ATXR3"/>
    <property type="match status" value="1"/>
</dbReference>
<dbReference type="GO" id="GO:0008270">
    <property type="term" value="F:zinc ion binding"/>
    <property type="evidence" value="ECO:0007669"/>
    <property type="project" value="UniProtKB-KW"/>
</dbReference>
<keyword evidence="2" id="KW-0863">Zinc-finger</keyword>
<evidence type="ECO:0000256" key="1">
    <source>
        <dbReference type="ARBA" id="ARBA00022723"/>
    </source>
</evidence>
<evidence type="ECO:0000256" key="2">
    <source>
        <dbReference type="ARBA" id="ARBA00022771"/>
    </source>
</evidence>